<feature type="region of interest" description="Disordered" evidence="1">
    <location>
        <begin position="1"/>
        <end position="201"/>
    </location>
</feature>
<accession>A0A8H4QJI5</accession>
<feature type="compositionally biased region" description="Acidic residues" evidence="1">
    <location>
        <begin position="490"/>
        <end position="509"/>
    </location>
</feature>
<dbReference type="Gene3D" id="3.30.460.40">
    <property type="match status" value="1"/>
</dbReference>
<feature type="compositionally biased region" description="Basic and acidic residues" evidence="1">
    <location>
        <begin position="510"/>
        <end position="519"/>
    </location>
</feature>
<feature type="compositionally biased region" description="Basic residues" evidence="1">
    <location>
        <begin position="13"/>
        <end position="23"/>
    </location>
</feature>
<comment type="caution">
    <text evidence="2">The sequence shown here is derived from an EMBL/GenBank/DDBJ whole genome shotgun (WGS) entry which is preliminary data.</text>
</comment>
<evidence type="ECO:0000313" key="2">
    <source>
        <dbReference type="EMBL" id="KAF4612083.1"/>
    </source>
</evidence>
<dbReference type="InterPro" id="IPR043519">
    <property type="entry name" value="NT_sf"/>
</dbReference>
<feature type="compositionally biased region" description="Basic residues" evidence="1">
    <location>
        <begin position="186"/>
        <end position="195"/>
    </location>
</feature>
<proteinExistence type="predicted"/>
<organism evidence="2 3">
    <name type="scientific">Agrocybe pediades</name>
    <dbReference type="NCBI Taxonomy" id="84607"/>
    <lineage>
        <taxon>Eukaryota</taxon>
        <taxon>Fungi</taxon>
        <taxon>Dikarya</taxon>
        <taxon>Basidiomycota</taxon>
        <taxon>Agaricomycotina</taxon>
        <taxon>Agaricomycetes</taxon>
        <taxon>Agaricomycetidae</taxon>
        <taxon>Agaricales</taxon>
        <taxon>Agaricineae</taxon>
        <taxon>Strophariaceae</taxon>
        <taxon>Agrocybe</taxon>
    </lineage>
</organism>
<dbReference type="SUPFAM" id="SSF81301">
    <property type="entry name" value="Nucleotidyltransferase"/>
    <property type="match status" value="1"/>
</dbReference>
<gene>
    <name evidence="2" type="ORF">D9613_004481</name>
</gene>
<dbReference type="Proteomes" id="UP000521872">
    <property type="component" value="Unassembled WGS sequence"/>
</dbReference>
<feature type="region of interest" description="Disordered" evidence="1">
    <location>
        <begin position="482"/>
        <end position="528"/>
    </location>
</feature>
<feature type="compositionally biased region" description="Low complexity" evidence="1">
    <location>
        <begin position="127"/>
        <end position="156"/>
    </location>
</feature>
<sequence>MDPGPTQGERATKPKNPRNKPKRGGGERTTTSRGARPPSPPVLYTGVAILEEPGRQPRNPPPANRRAPGSIASQQPLPRSERPATDQLIEKISRFSARRRGQPSQPAAGSSQSVIDRHPLPPPPPHQQQQQQQQQQPPAKSQTGKSKGKGKATTTARLAQDEPAPAPPTTTTAAAVPPNQPDQAKSKPKRKKPKRSRAEKLKAQEAHLQLVLDAAQTVAGILEPRGLSCAVFGSLASKLYGCPRMPKDVDMLITPLPSYTGTEPTAMELKDMLLLASPRNFYLRLPRDPTAPYRILYFRRNFRSAECKVDILIPGVMGLPWLESGRVLRKIYSAPVEGQTGMSHSSRISIPVVPFSLLLFQKLQGWSDHVDAEEEFKRKKQVQDAADVKKLLSLSKEIKTLSNSLASKEPEEPSDDELPAILRDTGLFTPEFAQASLDRVKRFVRAFGDPNNVWRSLGFEFEEGEIRVGLASVATTKVADTKGKTVANGEESESETDEDLEALQTDEEGTGARRTDGTTRHAAGTDVDDGFVPGMTVLSLGTYVVDPAPAAG</sequence>
<evidence type="ECO:0000256" key="1">
    <source>
        <dbReference type="SAM" id="MobiDB-lite"/>
    </source>
</evidence>
<dbReference type="AlphaFoldDB" id="A0A8H4QJI5"/>
<keyword evidence="3" id="KW-1185">Reference proteome</keyword>
<feature type="compositionally biased region" description="Basic and acidic residues" evidence="1">
    <location>
        <begin position="79"/>
        <end position="93"/>
    </location>
</feature>
<feature type="compositionally biased region" description="Low complexity" evidence="1">
    <location>
        <begin position="102"/>
        <end position="113"/>
    </location>
</feature>
<protein>
    <submittedName>
        <fullName evidence="2">Uncharacterized protein</fullName>
    </submittedName>
</protein>
<evidence type="ECO:0000313" key="3">
    <source>
        <dbReference type="Proteomes" id="UP000521872"/>
    </source>
</evidence>
<dbReference type="EMBL" id="JAACJL010000057">
    <property type="protein sequence ID" value="KAF4612083.1"/>
    <property type="molecule type" value="Genomic_DNA"/>
</dbReference>
<name>A0A8H4QJI5_9AGAR</name>
<reference evidence="2 3" key="1">
    <citation type="submission" date="2019-12" db="EMBL/GenBank/DDBJ databases">
        <authorList>
            <person name="Floudas D."/>
            <person name="Bentzer J."/>
            <person name="Ahren D."/>
            <person name="Johansson T."/>
            <person name="Persson P."/>
            <person name="Tunlid A."/>
        </authorList>
    </citation>
    <scope>NUCLEOTIDE SEQUENCE [LARGE SCALE GENOMIC DNA]</scope>
    <source>
        <strain evidence="2 3">CBS 102.39</strain>
    </source>
</reference>